<proteinExistence type="predicted"/>
<keyword evidence="1" id="KW-1133">Transmembrane helix</keyword>
<organism evidence="2">
    <name type="scientific">Melaphis rhois</name>
    <name type="common">sumac gall aphid</name>
    <dbReference type="NCBI Taxonomy" id="13142"/>
    <lineage>
        <taxon>Eukaryota</taxon>
        <taxon>Metazoa</taxon>
        <taxon>Ecdysozoa</taxon>
        <taxon>Arthropoda</taxon>
        <taxon>Hexapoda</taxon>
        <taxon>Insecta</taxon>
        <taxon>Pterygota</taxon>
        <taxon>Neoptera</taxon>
        <taxon>Paraneoptera</taxon>
        <taxon>Hemiptera</taxon>
        <taxon>Sternorrhyncha</taxon>
        <taxon>Aphidomorpha</taxon>
        <taxon>Aphidoidea</taxon>
        <taxon>Aphididae</taxon>
        <taxon>Eriosomatinae</taxon>
        <taxon>Fordini</taxon>
        <taxon>Melaphis</taxon>
    </lineage>
</organism>
<keyword evidence="1" id="KW-0472">Membrane</keyword>
<name>A0A343KAQ3_9HEMI</name>
<keyword evidence="1" id="KW-0812">Transmembrane</keyword>
<keyword evidence="2" id="KW-0496">Mitochondrion</keyword>
<protein>
    <submittedName>
        <fullName evidence="2">ATP synthase F0 subunit 8</fullName>
    </submittedName>
</protein>
<dbReference type="AlphaFoldDB" id="A0A343KAQ3"/>
<accession>A0A343KAQ3</accession>
<evidence type="ECO:0000256" key="1">
    <source>
        <dbReference type="SAM" id="Phobius"/>
    </source>
</evidence>
<feature type="transmembrane region" description="Helical" evidence="1">
    <location>
        <begin position="6"/>
        <end position="28"/>
    </location>
</feature>
<geneLocation type="mitochondrion" evidence="2"/>
<dbReference type="GeneID" id="34726221"/>
<evidence type="ECO:0000313" key="2">
    <source>
        <dbReference type="EMBL" id="ATE90576.1"/>
    </source>
</evidence>
<sequence length="49" mass="6212">MAPMNWLMLFIFFIIILMFIMTLIYFYFLKYTKFNLIKNQNLKNYNKFI</sequence>
<reference evidence="2" key="2">
    <citation type="submission" date="2017-02" db="EMBL/GenBank/DDBJ databases">
        <authorList>
            <person name="Peterson S.W."/>
        </authorList>
    </citation>
    <scope>NUCLEOTIDE SEQUENCE</scope>
</reference>
<dbReference type="CTD" id="4509"/>
<dbReference type="RefSeq" id="YP_009434608.1">
    <property type="nucleotide sequence ID" value="NC_036065.1"/>
</dbReference>
<reference evidence="2" key="1">
    <citation type="journal article" date="2017" name="Mitochondrial DNA Part B Resour">
        <title>Complete mitochondrial genome of Rhus gall aphids.</title>
        <authorList>
            <person name="Ren Z.-M."/>
            <person name="Wen J."/>
        </authorList>
    </citation>
    <scope>NUCLEOTIDE SEQUENCE</scope>
</reference>
<gene>
    <name evidence="2" type="primary">ATP8</name>
</gene>
<dbReference type="EMBL" id="KY624581">
    <property type="protein sequence ID" value="ATE90576.1"/>
    <property type="molecule type" value="Genomic_DNA"/>
</dbReference>